<evidence type="ECO:0000313" key="2">
    <source>
        <dbReference type="Proteomes" id="UP000050509"/>
    </source>
</evidence>
<proteinExistence type="predicted"/>
<evidence type="ECO:0000313" key="1">
    <source>
        <dbReference type="EMBL" id="KPV47807.1"/>
    </source>
</evidence>
<gene>
    <name evidence="1" type="ORF">SE17_41455</name>
</gene>
<sequence>MRAYLDVGDHDGLRKPTETFASQLQQAGADYELHIFAGRHTDAYWRAHLADYLHFYTAGW</sequence>
<dbReference type="AlphaFoldDB" id="A0A0P9F6H5"/>
<dbReference type="Proteomes" id="UP000050509">
    <property type="component" value="Unassembled WGS sequence"/>
</dbReference>
<dbReference type="Gene3D" id="3.40.50.1820">
    <property type="entry name" value="alpha/beta hydrolase"/>
    <property type="match status" value="1"/>
</dbReference>
<protein>
    <recommendedName>
        <fullName evidence="3">Esterase</fullName>
    </recommendedName>
</protein>
<keyword evidence="2" id="KW-1185">Reference proteome</keyword>
<dbReference type="SUPFAM" id="SSF53474">
    <property type="entry name" value="alpha/beta-Hydrolases"/>
    <property type="match status" value="1"/>
</dbReference>
<name>A0A0P9F6H5_9CHLR</name>
<comment type="caution">
    <text evidence="1">The sequence shown here is derived from an EMBL/GenBank/DDBJ whole genome shotgun (WGS) entry which is preliminary data.</text>
</comment>
<organism evidence="1 2">
    <name type="scientific">Kouleothrix aurantiaca</name>
    <dbReference type="NCBI Taxonomy" id="186479"/>
    <lineage>
        <taxon>Bacteria</taxon>
        <taxon>Bacillati</taxon>
        <taxon>Chloroflexota</taxon>
        <taxon>Chloroflexia</taxon>
        <taxon>Chloroflexales</taxon>
        <taxon>Roseiflexineae</taxon>
        <taxon>Roseiflexaceae</taxon>
        <taxon>Kouleothrix</taxon>
    </lineage>
</organism>
<dbReference type="EMBL" id="LJCR01003217">
    <property type="protein sequence ID" value="KPV47807.1"/>
    <property type="molecule type" value="Genomic_DNA"/>
</dbReference>
<evidence type="ECO:0008006" key="3">
    <source>
        <dbReference type="Google" id="ProtNLM"/>
    </source>
</evidence>
<dbReference type="InterPro" id="IPR029058">
    <property type="entry name" value="AB_hydrolase_fold"/>
</dbReference>
<accession>A0A0P9F6H5</accession>
<reference evidence="1 2" key="1">
    <citation type="submission" date="2015-09" db="EMBL/GenBank/DDBJ databases">
        <title>Draft genome sequence of Kouleothrix aurantiaca JCM 19913.</title>
        <authorList>
            <person name="Hemp J."/>
        </authorList>
    </citation>
    <scope>NUCLEOTIDE SEQUENCE [LARGE SCALE GENOMIC DNA]</scope>
    <source>
        <strain evidence="1 2">COM-B</strain>
    </source>
</reference>